<dbReference type="EMBL" id="FNJI01000096">
    <property type="protein sequence ID" value="SDP85466.1"/>
    <property type="molecule type" value="Genomic_DNA"/>
</dbReference>
<keyword evidence="2" id="KW-1185">Reference proteome</keyword>
<proteinExistence type="predicted"/>
<organism evidence="1 2">
    <name type="scientific">Desulforhopalus singaporensis</name>
    <dbReference type="NCBI Taxonomy" id="91360"/>
    <lineage>
        <taxon>Bacteria</taxon>
        <taxon>Pseudomonadati</taxon>
        <taxon>Thermodesulfobacteriota</taxon>
        <taxon>Desulfobulbia</taxon>
        <taxon>Desulfobulbales</taxon>
        <taxon>Desulfocapsaceae</taxon>
        <taxon>Desulforhopalus</taxon>
    </lineage>
</organism>
<name>A0A1H0W592_9BACT</name>
<protein>
    <submittedName>
        <fullName evidence="1">Uncharacterized protein</fullName>
    </submittedName>
</protein>
<accession>A0A1H0W592</accession>
<dbReference type="AlphaFoldDB" id="A0A1H0W592"/>
<feature type="non-terminal residue" evidence="1">
    <location>
        <position position="1"/>
    </location>
</feature>
<reference evidence="1 2" key="1">
    <citation type="submission" date="2016-10" db="EMBL/GenBank/DDBJ databases">
        <authorList>
            <person name="de Groot N.N."/>
        </authorList>
    </citation>
    <scope>NUCLEOTIDE SEQUENCE [LARGE SCALE GENOMIC DNA]</scope>
    <source>
        <strain evidence="1 2">DSM 12130</strain>
    </source>
</reference>
<evidence type="ECO:0000313" key="2">
    <source>
        <dbReference type="Proteomes" id="UP000199073"/>
    </source>
</evidence>
<evidence type="ECO:0000313" key="1">
    <source>
        <dbReference type="EMBL" id="SDP85466.1"/>
    </source>
</evidence>
<dbReference type="STRING" id="91360.SAMN05660330_04408"/>
<sequence length="53" mass="5949">GDYIQRVKLAGLKWPLPEGLSDASLEQQLFPAPTPRHSSKLCKRLNDLIFSRG</sequence>
<dbReference type="Proteomes" id="UP000199073">
    <property type="component" value="Unassembled WGS sequence"/>
</dbReference>
<gene>
    <name evidence="1" type="ORF">SAMN05660330_04408</name>
</gene>